<sequence length="89" mass="10239">MVLQSEYENADIRIAFDLKMLMSWAQLHPCTMAFRSLVPYCQNGENELALFLKNPLHEEANVMVPWWPQVVDDCFGVNKSACHRNIAVV</sequence>
<protein>
    <submittedName>
        <fullName evidence="1">Heterokaryon incompatibility protein het-6-like protein</fullName>
    </submittedName>
</protein>
<dbReference type="EMBL" id="JAQOWY010000021">
    <property type="protein sequence ID" value="KAK1855439.1"/>
    <property type="molecule type" value="Genomic_DNA"/>
</dbReference>
<gene>
    <name evidence="1" type="ORF">CCHR01_01912</name>
</gene>
<keyword evidence="2" id="KW-1185">Reference proteome</keyword>
<organism evidence="1 2">
    <name type="scientific">Colletotrichum chrysophilum</name>
    <dbReference type="NCBI Taxonomy" id="1836956"/>
    <lineage>
        <taxon>Eukaryota</taxon>
        <taxon>Fungi</taxon>
        <taxon>Dikarya</taxon>
        <taxon>Ascomycota</taxon>
        <taxon>Pezizomycotina</taxon>
        <taxon>Sordariomycetes</taxon>
        <taxon>Hypocreomycetidae</taxon>
        <taxon>Glomerellales</taxon>
        <taxon>Glomerellaceae</taxon>
        <taxon>Colletotrichum</taxon>
        <taxon>Colletotrichum gloeosporioides species complex</taxon>
    </lineage>
</organism>
<dbReference type="AlphaFoldDB" id="A0AAD9B165"/>
<comment type="caution">
    <text evidence="1">The sequence shown here is derived from an EMBL/GenBank/DDBJ whole genome shotgun (WGS) entry which is preliminary data.</text>
</comment>
<evidence type="ECO:0000313" key="1">
    <source>
        <dbReference type="EMBL" id="KAK1855439.1"/>
    </source>
</evidence>
<accession>A0AAD9B165</accession>
<dbReference type="Proteomes" id="UP001243330">
    <property type="component" value="Unassembled WGS sequence"/>
</dbReference>
<reference evidence="1" key="1">
    <citation type="submission" date="2023-01" db="EMBL/GenBank/DDBJ databases">
        <title>Colletotrichum chrysophilum M932 genome sequence.</title>
        <authorList>
            <person name="Baroncelli R."/>
        </authorList>
    </citation>
    <scope>NUCLEOTIDE SEQUENCE</scope>
    <source>
        <strain evidence="1">M932</strain>
    </source>
</reference>
<proteinExistence type="predicted"/>
<name>A0AAD9B165_9PEZI</name>
<evidence type="ECO:0000313" key="2">
    <source>
        <dbReference type="Proteomes" id="UP001243330"/>
    </source>
</evidence>